<evidence type="ECO:0000256" key="2">
    <source>
        <dbReference type="ARBA" id="ARBA00022679"/>
    </source>
</evidence>
<evidence type="ECO:0000313" key="6">
    <source>
        <dbReference type="EMBL" id="MFC7203237.1"/>
    </source>
</evidence>
<name>A0ABD5ZDI4_9EURY</name>
<feature type="compositionally biased region" description="Basic and acidic residues" evidence="5">
    <location>
        <begin position="33"/>
        <end position="43"/>
    </location>
</feature>
<dbReference type="AlphaFoldDB" id="A0ABD5ZDI4"/>
<keyword evidence="4" id="KW-0862">Zinc</keyword>
<proteinExistence type="predicted"/>
<keyword evidence="7" id="KW-1185">Reference proteome</keyword>
<gene>
    <name evidence="6" type="ORF">ACFQJC_06900</name>
</gene>
<reference evidence="6 7" key="1">
    <citation type="journal article" date="2019" name="Int. J. Syst. Evol. Microbiol.">
        <title>The Global Catalogue of Microorganisms (GCM) 10K type strain sequencing project: providing services to taxonomists for standard genome sequencing and annotation.</title>
        <authorList>
            <consortium name="The Broad Institute Genomics Platform"/>
            <consortium name="The Broad Institute Genome Sequencing Center for Infectious Disease"/>
            <person name="Wu L."/>
            <person name="Ma J."/>
        </authorList>
    </citation>
    <scope>NUCLEOTIDE SEQUENCE [LARGE SCALE GENOMIC DNA]</scope>
    <source>
        <strain evidence="6 7">DSM 29988</strain>
    </source>
</reference>
<dbReference type="GO" id="GO:0046872">
    <property type="term" value="F:metal ion binding"/>
    <property type="evidence" value="ECO:0007669"/>
    <property type="project" value="UniProtKB-KW"/>
</dbReference>
<dbReference type="GO" id="GO:0016740">
    <property type="term" value="F:transferase activity"/>
    <property type="evidence" value="ECO:0007669"/>
    <property type="project" value="UniProtKB-KW"/>
</dbReference>
<comment type="cofactor">
    <cofactor evidence="1">
        <name>Zn(2+)</name>
        <dbReference type="ChEBI" id="CHEBI:29105"/>
    </cofactor>
</comment>
<keyword evidence="2" id="KW-0808">Transferase</keyword>
<protein>
    <submittedName>
        <fullName evidence="6">3-keto-5-aminohexanoate cleavage protein</fullName>
    </submittedName>
</protein>
<dbReference type="PANTHER" id="PTHR37418">
    <property type="entry name" value="3-KETO-5-AMINOHEXANOATE CLEAVAGE ENZYME-RELATED"/>
    <property type="match status" value="1"/>
</dbReference>
<accession>A0ABD5ZDI4</accession>
<dbReference type="PANTHER" id="PTHR37418:SF2">
    <property type="entry name" value="3-KETO-5-AMINOHEXANOATE CLEAVAGE ENZYME"/>
    <property type="match status" value="1"/>
</dbReference>
<feature type="compositionally biased region" description="Low complexity" evidence="5">
    <location>
        <begin position="1"/>
        <end position="13"/>
    </location>
</feature>
<dbReference type="Gene3D" id="3.20.20.70">
    <property type="entry name" value="Aldolase class I"/>
    <property type="match status" value="1"/>
</dbReference>
<comment type="caution">
    <text evidence="6">The sequence shown here is derived from an EMBL/GenBank/DDBJ whole genome shotgun (WGS) entry which is preliminary data.</text>
</comment>
<dbReference type="InterPro" id="IPR008567">
    <property type="entry name" value="BKACE"/>
</dbReference>
<dbReference type="EMBL" id="JBHTAA010000002">
    <property type="protein sequence ID" value="MFC7203237.1"/>
    <property type="molecule type" value="Genomic_DNA"/>
</dbReference>
<dbReference type="Proteomes" id="UP001596481">
    <property type="component" value="Unassembled WGS sequence"/>
</dbReference>
<keyword evidence="3" id="KW-0479">Metal-binding</keyword>
<evidence type="ECO:0000256" key="1">
    <source>
        <dbReference type="ARBA" id="ARBA00001947"/>
    </source>
</evidence>
<evidence type="ECO:0000256" key="3">
    <source>
        <dbReference type="ARBA" id="ARBA00022723"/>
    </source>
</evidence>
<feature type="region of interest" description="Disordered" evidence="5">
    <location>
        <begin position="1"/>
        <end position="45"/>
    </location>
</feature>
<evidence type="ECO:0000313" key="7">
    <source>
        <dbReference type="Proteomes" id="UP001596481"/>
    </source>
</evidence>
<evidence type="ECO:0000256" key="5">
    <source>
        <dbReference type="SAM" id="MobiDB-lite"/>
    </source>
</evidence>
<sequence length="378" mass="42773">MSSHSESSQHDQQTGSGTDENPVTDEQYGVLKTENDPRPKEEIISTIARRHPIELEERIDTLGKPLIIECASPGWQPDEWPPEDAYPEGLPPNYTEPGDTRYPAVPCSLEAQADEIVKAAKAGCAAAHIHPRDPADCLGTDDVDMLADIYRRIFEETDVVSVQHSWKITPDNSIDYIDMAEQKLAAAGGSNKYIQGSVMLWPPFDSYPKKYTERMREGVEFYREHGIKPIHKVRSSYNTRRLYRDLNATGLLDDGDGPLCVFHDMGHPFGWPLDQDPWMPIEMITSLEQTKQRFPDDTVIGVCSGGRNWLPITIEAILRGVDYVRVGIEDYYWMYPHRDEVIQENIEVVNKIVDFCNIIGREVATPAQARDIMGIELT</sequence>
<evidence type="ECO:0000256" key="4">
    <source>
        <dbReference type="ARBA" id="ARBA00022833"/>
    </source>
</evidence>
<dbReference type="Pfam" id="PF05853">
    <property type="entry name" value="BKACE"/>
    <property type="match status" value="1"/>
</dbReference>
<organism evidence="6 7">
    <name type="scientific">Haloferax namakaokahaiae</name>
    <dbReference type="NCBI Taxonomy" id="1748331"/>
    <lineage>
        <taxon>Archaea</taxon>
        <taxon>Methanobacteriati</taxon>
        <taxon>Methanobacteriota</taxon>
        <taxon>Stenosarchaea group</taxon>
        <taxon>Halobacteria</taxon>
        <taxon>Halobacteriales</taxon>
        <taxon>Haloferacaceae</taxon>
        <taxon>Haloferax</taxon>
    </lineage>
</organism>
<dbReference type="RefSeq" id="WP_390222576.1">
    <property type="nucleotide sequence ID" value="NZ_JBHTAA010000002.1"/>
</dbReference>
<dbReference type="InterPro" id="IPR013785">
    <property type="entry name" value="Aldolase_TIM"/>
</dbReference>